<evidence type="ECO:0000256" key="1">
    <source>
        <dbReference type="SAM" id="Phobius"/>
    </source>
</evidence>
<feature type="transmembrane region" description="Helical" evidence="1">
    <location>
        <begin position="21"/>
        <end position="41"/>
    </location>
</feature>
<name>A0A160A0J7_PSEFL</name>
<evidence type="ECO:0000313" key="2">
    <source>
        <dbReference type="EMBL" id="AMZ74006.1"/>
    </source>
</evidence>
<keyword evidence="1" id="KW-1133">Transmembrane helix</keyword>
<feature type="transmembrane region" description="Helical" evidence="1">
    <location>
        <begin position="47"/>
        <end position="68"/>
    </location>
</feature>
<reference evidence="2 3" key="2">
    <citation type="journal article" date="2018" name="Nature">
        <title>Mutant phenotypes for thousands of bacterial genes of unknown function.</title>
        <authorList>
            <person name="Price M.N."/>
            <person name="Wetmore K.M."/>
            <person name="Waters R.J."/>
            <person name="Callaghan M."/>
            <person name="Ray J."/>
            <person name="Liu H."/>
            <person name="Kuehl J.V."/>
            <person name="Melnyk R.A."/>
            <person name="Lamson J.S."/>
            <person name="Suh Y."/>
            <person name="Carlson H.K."/>
            <person name="Esquivel Z."/>
            <person name="Sadeeshkumar H."/>
            <person name="Chakraborty R."/>
            <person name="Zane G.M."/>
            <person name="Rubin B.E."/>
            <person name="Wall J.D."/>
            <person name="Visel A."/>
            <person name="Bristow J."/>
            <person name="Blow M.J."/>
            <person name="Arkin A.P."/>
            <person name="Deutschbauer A.M."/>
        </authorList>
    </citation>
    <scope>NUCLEOTIDE SEQUENCE [LARGE SCALE GENOMIC DNA]</scope>
    <source>
        <strain evidence="2 3">FW300-N2E2</strain>
    </source>
</reference>
<proteinExistence type="predicted"/>
<dbReference type="EMBL" id="CP015225">
    <property type="protein sequence ID" value="AMZ74006.1"/>
    <property type="molecule type" value="Genomic_DNA"/>
</dbReference>
<protein>
    <submittedName>
        <fullName evidence="2">Uncharacterized protein</fullName>
    </submittedName>
</protein>
<evidence type="ECO:0000313" key="3">
    <source>
        <dbReference type="Proteomes" id="UP000076083"/>
    </source>
</evidence>
<dbReference type="AlphaFoldDB" id="A0A160A0J7"/>
<feature type="transmembrane region" description="Helical" evidence="1">
    <location>
        <begin position="103"/>
        <end position="121"/>
    </location>
</feature>
<feature type="transmembrane region" description="Helical" evidence="1">
    <location>
        <begin position="133"/>
        <end position="152"/>
    </location>
</feature>
<sequence length="208" mass="21951">MPAIHLGVSSLSSAVVLRKQTTQIGLVTALVSIALSAIPLFAGNVLWWRAVAHFVGFAGMAACLVPLLSQAQGKRLEESLPRLLLAASAGTGVVWLANQSGIMSGTAAAAITMTMLLAAFARATMGEIFTWTAGRYALSLTLLFCLAISWLWELYNQPLVDVYGTGPRGTLQWEQLFADAVGSTIGASWAARRLRHATPSEAITPPAA</sequence>
<reference evidence="3" key="1">
    <citation type="submission" date="2016-04" db="EMBL/GenBank/DDBJ databases">
        <authorList>
            <person name="Ray J."/>
            <person name="Price M."/>
            <person name="Deutschbauer A."/>
        </authorList>
    </citation>
    <scope>NUCLEOTIDE SEQUENCE [LARGE SCALE GENOMIC DNA]</scope>
    <source>
        <strain evidence="3">FW300-N2E2</strain>
    </source>
</reference>
<dbReference type="Proteomes" id="UP000076083">
    <property type="component" value="Chromosome"/>
</dbReference>
<feature type="transmembrane region" description="Helical" evidence="1">
    <location>
        <begin position="80"/>
        <end position="97"/>
    </location>
</feature>
<accession>A0A160A0J7</accession>
<gene>
    <name evidence="2" type="ORF">TK06_23875</name>
</gene>
<organism evidence="2 3">
    <name type="scientific">Pseudomonas fluorescens</name>
    <dbReference type="NCBI Taxonomy" id="294"/>
    <lineage>
        <taxon>Bacteria</taxon>
        <taxon>Pseudomonadati</taxon>
        <taxon>Pseudomonadota</taxon>
        <taxon>Gammaproteobacteria</taxon>
        <taxon>Pseudomonadales</taxon>
        <taxon>Pseudomonadaceae</taxon>
        <taxon>Pseudomonas</taxon>
    </lineage>
</organism>
<dbReference type="RefSeq" id="WP_063324100.1">
    <property type="nucleotide sequence ID" value="NZ_CP015225.1"/>
</dbReference>
<keyword evidence="1" id="KW-0472">Membrane</keyword>
<keyword evidence="1" id="KW-0812">Transmembrane</keyword>